<gene>
    <name evidence="1" type="ORF">PsYK624_091440</name>
</gene>
<keyword evidence="2" id="KW-1185">Reference proteome</keyword>
<sequence length="72" mass="7772">MGLLALGDLIYLNRKLTTRTRVRSNVNDGVVDSRGTSVTLNTYLFELCDTSGKTVSPAVRHSTSISDVSGKL</sequence>
<name>A0A9P3GFW3_9APHY</name>
<organism evidence="1 2">
    <name type="scientific">Phanerochaete sordida</name>
    <dbReference type="NCBI Taxonomy" id="48140"/>
    <lineage>
        <taxon>Eukaryota</taxon>
        <taxon>Fungi</taxon>
        <taxon>Dikarya</taxon>
        <taxon>Basidiomycota</taxon>
        <taxon>Agaricomycotina</taxon>
        <taxon>Agaricomycetes</taxon>
        <taxon>Polyporales</taxon>
        <taxon>Phanerochaetaceae</taxon>
        <taxon>Phanerochaete</taxon>
    </lineage>
</organism>
<protein>
    <submittedName>
        <fullName evidence="1">Uncharacterized protein</fullName>
    </submittedName>
</protein>
<evidence type="ECO:0000313" key="2">
    <source>
        <dbReference type="Proteomes" id="UP000703269"/>
    </source>
</evidence>
<dbReference type="Proteomes" id="UP000703269">
    <property type="component" value="Unassembled WGS sequence"/>
</dbReference>
<proteinExistence type="predicted"/>
<evidence type="ECO:0000313" key="1">
    <source>
        <dbReference type="EMBL" id="GJE92985.1"/>
    </source>
</evidence>
<dbReference type="AlphaFoldDB" id="A0A9P3GFW3"/>
<comment type="caution">
    <text evidence="1">The sequence shown here is derived from an EMBL/GenBank/DDBJ whole genome shotgun (WGS) entry which is preliminary data.</text>
</comment>
<reference evidence="1 2" key="1">
    <citation type="submission" date="2021-08" db="EMBL/GenBank/DDBJ databases">
        <title>Draft Genome Sequence of Phanerochaete sordida strain YK-624.</title>
        <authorList>
            <person name="Mori T."/>
            <person name="Dohra H."/>
            <person name="Suzuki T."/>
            <person name="Kawagishi H."/>
            <person name="Hirai H."/>
        </authorList>
    </citation>
    <scope>NUCLEOTIDE SEQUENCE [LARGE SCALE GENOMIC DNA]</scope>
    <source>
        <strain evidence="1 2">YK-624</strain>
    </source>
</reference>
<accession>A0A9P3GFW3</accession>
<dbReference type="EMBL" id="BPQB01000029">
    <property type="protein sequence ID" value="GJE92985.1"/>
    <property type="molecule type" value="Genomic_DNA"/>
</dbReference>